<keyword evidence="9 18" id="KW-0863">Zinc-finger</keyword>
<evidence type="ECO:0000256" key="5">
    <source>
        <dbReference type="ARBA" id="ARBA00022490"/>
    </source>
</evidence>
<evidence type="ECO:0000256" key="13">
    <source>
        <dbReference type="ARBA" id="ARBA00023125"/>
    </source>
</evidence>
<evidence type="ECO:0000259" key="20">
    <source>
        <dbReference type="PROSITE" id="PS50157"/>
    </source>
</evidence>
<dbReference type="GO" id="GO:0007517">
    <property type="term" value="P:muscle organ development"/>
    <property type="evidence" value="ECO:0007669"/>
    <property type="project" value="UniProtKB-KW"/>
</dbReference>
<evidence type="ECO:0000256" key="7">
    <source>
        <dbReference type="ARBA" id="ARBA00022723"/>
    </source>
</evidence>
<dbReference type="AlphaFoldDB" id="A0ABD6EIJ1"/>
<keyword evidence="5" id="KW-0963">Cytoplasm</keyword>
<evidence type="ECO:0000256" key="14">
    <source>
        <dbReference type="ARBA" id="ARBA00023163"/>
    </source>
</evidence>
<keyword evidence="10" id="KW-0221">Differentiation</keyword>
<sequence>MDATKSAALPSEKKADHSNAKTPTGDIETPTKDNLVSQENSVELSECNTVVERVQADCEFVFFKCRFCGLTFNYATTLKAHERVHNVELPYTCSKCSESFHFLCELEYHLKQHSDMKGFKCECGRTFHTYTDLLYHAHPGEGTPQNSAEVVNTTQGTSSSKIPETEFPVPNFAEKGFEPKHPMKVYSDVRSRPYICQYCSKSYADSRGLTYHMYSHRGERIFNPRASRWLMSRSEV</sequence>
<evidence type="ECO:0000256" key="19">
    <source>
        <dbReference type="SAM" id="MobiDB-lite"/>
    </source>
</evidence>
<evidence type="ECO:0000256" key="3">
    <source>
        <dbReference type="ARBA" id="ARBA00022433"/>
    </source>
</evidence>
<dbReference type="SMART" id="SM00355">
    <property type="entry name" value="ZnF_C2H2"/>
    <property type="match status" value="3"/>
</dbReference>
<feature type="region of interest" description="Disordered" evidence="19">
    <location>
        <begin position="1"/>
        <end position="33"/>
    </location>
</feature>
<dbReference type="GO" id="GO:0008270">
    <property type="term" value="F:zinc ion binding"/>
    <property type="evidence" value="ECO:0007669"/>
    <property type="project" value="UniProtKB-KW"/>
</dbReference>
<evidence type="ECO:0000256" key="15">
    <source>
        <dbReference type="ARBA" id="ARBA00023242"/>
    </source>
</evidence>
<evidence type="ECO:0000256" key="11">
    <source>
        <dbReference type="ARBA" id="ARBA00022833"/>
    </source>
</evidence>
<dbReference type="GO" id="GO:0032982">
    <property type="term" value="C:myosin filament"/>
    <property type="evidence" value="ECO:0007669"/>
    <property type="project" value="UniProtKB-KW"/>
</dbReference>
<dbReference type="Proteomes" id="UP001608902">
    <property type="component" value="Unassembled WGS sequence"/>
</dbReference>
<dbReference type="InterPro" id="IPR036236">
    <property type="entry name" value="Znf_C2H2_sf"/>
</dbReference>
<evidence type="ECO:0000256" key="2">
    <source>
        <dbReference type="ARBA" id="ARBA00004496"/>
    </source>
</evidence>
<organism evidence="21 22">
    <name type="scientific">Gnathostoma spinigerum</name>
    <dbReference type="NCBI Taxonomy" id="75299"/>
    <lineage>
        <taxon>Eukaryota</taxon>
        <taxon>Metazoa</taxon>
        <taxon>Ecdysozoa</taxon>
        <taxon>Nematoda</taxon>
        <taxon>Chromadorea</taxon>
        <taxon>Rhabditida</taxon>
        <taxon>Spirurina</taxon>
        <taxon>Gnathostomatomorpha</taxon>
        <taxon>Gnathostomatoidea</taxon>
        <taxon>Gnathostomatidae</taxon>
        <taxon>Gnathostoma</taxon>
    </lineage>
</organism>
<feature type="domain" description="C2H2-type" evidence="20">
    <location>
        <begin position="194"/>
        <end position="221"/>
    </location>
</feature>
<keyword evidence="3" id="KW-0514">Muscle protein</keyword>
<dbReference type="SUPFAM" id="SSF57667">
    <property type="entry name" value="beta-beta-alpha zinc fingers"/>
    <property type="match status" value="2"/>
</dbReference>
<name>A0ABD6EIJ1_9BILA</name>
<evidence type="ECO:0000256" key="1">
    <source>
        <dbReference type="ARBA" id="ARBA00004123"/>
    </source>
</evidence>
<keyword evidence="11" id="KW-0862">Zinc</keyword>
<keyword evidence="13" id="KW-0238">DNA-binding</keyword>
<dbReference type="InterPro" id="IPR050752">
    <property type="entry name" value="C2H2-ZF_domain"/>
</dbReference>
<dbReference type="PROSITE" id="PS00028">
    <property type="entry name" value="ZINC_FINGER_C2H2_1"/>
    <property type="match status" value="3"/>
</dbReference>
<gene>
    <name evidence="21" type="ORF">AB6A40_003910</name>
</gene>
<keyword evidence="4" id="KW-0217">Developmental protein</keyword>
<evidence type="ECO:0000256" key="12">
    <source>
        <dbReference type="ARBA" id="ARBA00023015"/>
    </source>
</evidence>
<keyword evidence="12" id="KW-0805">Transcription regulation</keyword>
<dbReference type="GO" id="GO:0003677">
    <property type="term" value="F:DNA binding"/>
    <property type="evidence" value="ECO:0007669"/>
    <property type="project" value="UniProtKB-KW"/>
</dbReference>
<evidence type="ECO:0000256" key="6">
    <source>
        <dbReference type="ARBA" id="ARBA00022541"/>
    </source>
</evidence>
<keyword evidence="15" id="KW-0539">Nucleus</keyword>
<evidence type="ECO:0000256" key="18">
    <source>
        <dbReference type="PROSITE-ProRule" id="PRU00042"/>
    </source>
</evidence>
<dbReference type="Pfam" id="PF00096">
    <property type="entry name" value="zf-C2H2"/>
    <property type="match status" value="2"/>
</dbReference>
<evidence type="ECO:0000256" key="17">
    <source>
        <dbReference type="ARBA" id="ARBA00082667"/>
    </source>
</evidence>
<proteinExistence type="predicted"/>
<evidence type="ECO:0000313" key="21">
    <source>
        <dbReference type="EMBL" id="MFH4977201.1"/>
    </source>
</evidence>
<keyword evidence="3" id="KW-0787">Thick filament</keyword>
<feature type="domain" description="C2H2-type" evidence="20">
    <location>
        <begin position="91"/>
        <end position="118"/>
    </location>
</feature>
<protein>
    <recommendedName>
        <fullName evidence="16">Zinc finger protein unc-98</fullName>
    </recommendedName>
    <alternativeName>
        <fullName evidence="17">Uncoordinated protein 98</fullName>
    </alternativeName>
</protein>
<dbReference type="Gene3D" id="3.30.160.60">
    <property type="entry name" value="Classic Zinc Finger"/>
    <property type="match status" value="3"/>
</dbReference>
<evidence type="ECO:0000313" key="22">
    <source>
        <dbReference type="Proteomes" id="UP001608902"/>
    </source>
</evidence>
<dbReference type="EMBL" id="JBGFUD010002134">
    <property type="protein sequence ID" value="MFH4977201.1"/>
    <property type="molecule type" value="Genomic_DNA"/>
</dbReference>
<keyword evidence="6" id="KW-0517">Myogenesis</keyword>
<accession>A0ABD6EIJ1</accession>
<keyword evidence="8" id="KW-0677">Repeat</keyword>
<keyword evidence="7" id="KW-0479">Metal-binding</keyword>
<evidence type="ECO:0000256" key="9">
    <source>
        <dbReference type="ARBA" id="ARBA00022771"/>
    </source>
</evidence>
<dbReference type="GO" id="GO:0030154">
    <property type="term" value="P:cell differentiation"/>
    <property type="evidence" value="ECO:0007669"/>
    <property type="project" value="UniProtKB-KW"/>
</dbReference>
<reference evidence="21 22" key="1">
    <citation type="submission" date="2024-08" db="EMBL/GenBank/DDBJ databases">
        <title>Gnathostoma spinigerum genome.</title>
        <authorList>
            <person name="Gonzalez-Bertolin B."/>
            <person name="Monzon S."/>
            <person name="Zaballos A."/>
            <person name="Jimenez P."/>
            <person name="Dekumyoy P."/>
            <person name="Varona S."/>
            <person name="Cuesta I."/>
            <person name="Sumanam S."/>
            <person name="Adisakwattana P."/>
            <person name="Gasser R.B."/>
            <person name="Hernandez-Gonzalez A."/>
            <person name="Young N.D."/>
            <person name="Perteguer M.J."/>
        </authorList>
    </citation>
    <scope>NUCLEOTIDE SEQUENCE [LARGE SCALE GENOMIC DNA]</scope>
    <source>
        <strain evidence="21">AL3</strain>
        <tissue evidence="21">Liver</tissue>
    </source>
</reference>
<dbReference type="InterPro" id="IPR013087">
    <property type="entry name" value="Znf_C2H2_type"/>
</dbReference>
<dbReference type="FunFam" id="3.30.160.60:FF:002530">
    <property type="entry name" value="Zinc finger protein"/>
    <property type="match status" value="1"/>
</dbReference>
<keyword evidence="22" id="KW-1185">Reference proteome</keyword>
<dbReference type="PANTHER" id="PTHR24384:SF189">
    <property type="entry name" value="C2H2-TYPE DOMAIN-CONTAINING PROTEIN-RELATED"/>
    <property type="match status" value="1"/>
</dbReference>
<evidence type="ECO:0000256" key="10">
    <source>
        <dbReference type="ARBA" id="ARBA00022782"/>
    </source>
</evidence>
<feature type="domain" description="C2H2-type" evidence="20">
    <location>
        <begin position="63"/>
        <end position="90"/>
    </location>
</feature>
<keyword evidence="14" id="KW-0804">Transcription</keyword>
<comment type="subcellular location">
    <subcellularLocation>
        <location evidence="2">Cytoplasm</location>
    </subcellularLocation>
    <subcellularLocation>
        <location evidence="1">Nucleus</location>
    </subcellularLocation>
</comment>
<evidence type="ECO:0000256" key="16">
    <source>
        <dbReference type="ARBA" id="ARBA00070899"/>
    </source>
</evidence>
<dbReference type="GO" id="GO:0005634">
    <property type="term" value="C:nucleus"/>
    <property type="evidence" value="ECO:0007669"/>
    <property type="project" value="UniProtKB-SubCell"/>
</dbReference>
<dbReference type="PANTHER" id="PTHR24384">
    <property type="entry name" value="FINGER PUTATIVE TRANSCRIPTION FACTOR FAMILY-RELATED"/>
    <property type="match status" value="1"/>
</dbReference>
<comment type="caution">
    <text evidence="21">The sequence shown here is derived from an EMBL/GenBank/DDBJ whole genome shotgun (WGS) entry which is preliminary data.</text>
</comment>
<dbReference type="PROSITE" id="PS50157">
    <property type="entry name" value="ZINC_FINGER_C2H2_2"/>
    <property type="match status" value="3"/>
</dbReference>
<dbReference type="GO" id="GO:0005737">
    <property type="term" value="C:cytoplasm"/>
    <property type="evidence" value="ECO:0007669"/>
    <property type="project" value="UniProtKB-SubCell"/>
</dbReference>
<evidence type="ECO:0000256" key="8">
    <source>
        <dbReference type="ARBA" id="ARBA00022737"/>
    </source>
</evidence>
<evidence type="ECO:0000256" key="4">
    <source>
        <dbReference type="ARBA" id="ARBA00022473"/>
    </source>
</evidence>